<dbReference type="EMBL" id="BLXT01008059">
    <property type="protein sequence ID" value="GFO45407.1"/>
    <property type="molecule type" value="Genomic_DNA"/>
</dbReference>
<accession>A0AAV4DM77</accession>
<reference evidence="2 3" key="1">
    <citation type="journal article" date="2021" name="Elife">
        <title>Chloroplast acquisition without the gene transfer in kleptoplastic sea slugs, Plakobranchus ocellatus.</title>
        <authorList>
            <person name="Maeda T."/>
            <person name="Takahashi S."/>
            <person name="Yoshida T."/>
            <person name="Shimamura S."/>
            <person name="Takaki Y."/>
            <person name="Nagai Y."/>
            <person name="Toyoda A."/>
            <person name="Suzuki Y."/>
            <person name="Arimoto A."/>
            <person name="Ishii H."/>
            <person name="Satoh N."/>
            <person name="Nishiyama T."/>
            <person name="Hasebe M."/>
            <person name="Maruyama T."/>
            <person name="Minagawa J."/>
            <person name="Obokata J."/>
            <person name="Shigenobu S."/>
        </authorList>
    </citation>
    <scope>NUCLEOTIDE SEQUENCE [LARGE SCALE GENOMIC DNA]</scope>
</reference>
<name>A0AAV4DM77_9GAST</name>
<comment type="caution">
    <text evidence="2">The sequence shown here is derived from an EMBL/GenBank/DDBJ whole genome shotgun (WGS) entry which is preliminary data.</text>
</comment>
<evidence type="ECO:0000313" key="2">
    <source>
        <dbReference type="EMBL" id="GFO45407.1"/>
    </source>
</evidence>
<dbReference type="Proteomes" id="UP000735302">
    <property type="component" value="Unassembled WGS sequence"/>
</dbReference>
<evidence type="ECO:0000313" key="3">
    <source>
        <dbReference type="Proteomes" id="UP000735302"/>
    </source>
</evidence>
<evidence type="ECO:0000256" key="1">
    <source>
        <dbReference type="SAM" id="MobiDB-lite"/>
    </source>
</evidence>
<feature type="region of interest" description="Disordered" evidence="1">
    <location>
        <begin position="49"/>
        <end position="82"/>
    </location>
</feature>
<protein>
    <submittedName>
        <fullName evidence="2">Uncharacterized protein</fullName>
    </submittedName>
</protein>
<organism evidence="2 3">
    <name type="scientific">Plakobranchus ocellatus</name>
    <dbReference type="NCBI Taxonomy" id="259542"/>
    <lineage>
        <taxon>Eukaryota</taxon>
        <taxon>Metazoa</taxon>
        <taxon>Spiralia</taxon>
        <taxon>Lophotrochozoa</taxon>
        <taxon>Mollusca</taxon>
        <taxon>Gastropoda</taxon>
        <taxon>Heterobranchia</taxon>
        <taxon>Euthyneura</taxon>
        <taxon>Panpulmonata</taxon>
        <taxon>Sacoglossa</taxon>
        <taxon>Placobranchoidea</taxon>
        <taxon>Plakobranchidae</taxon>
        <taxon>Plakobranchus</taxon>
    </lineage>
</organism>
<gene>
    <name evidence="2" type="ORF">PoB_007191200</name>
</gene>
<dbReference type="AlphaFoldDB" id="A0AAV4DM77"/>
<sequence>MYVATKGDNGNNNTTMQQVSMVPADKDTVTYLIQLKYRQVRFTLMTKTSHHVAQPNEARGKAGRRQTVPLKDRSGHDASSSLAFRSACSISNDRFWEGPSY</sequence>
<proteinExistence type="predicted"/>
<keyword evidence="3" id="KW-1185">Reference proteome</keyword>